<gene>
    <name evidence="8" type="primary">comB</name>
    <name evidence="9" type="ORF">HNQ92_003543</name>
</gene>
<keyword evidence="6 8" id="KW-0460">Magnesium</keyword>
<comment type="caution">
    <text evidence="9">The sequence shown here is derived from an EMBL/GenBank/DDBJ whole genome shotgun (WGS) entry which is preliminary data.</text>
</comment>
<sequence>MKQLDVCLTPDLLHLHKLENSIVVVADIFRATSCMVTGLAYGIQSITPVATVEECKVLQDKGYIAAAERNAQKVEGFELDNSPFSYMDERLIGAKVAMTTTNGTLSIAKARPSAVKIMVGAFLNLGALVNQLRSEQYDVLVLCAGWKGRPNLEDTLFAGALAEALQDEFMLMEDSVLMAQRLYQQGKDNLLSFVANSSHVRRLQRLGIQKDIAFSLQTDLYDVVPVLRGGALVSID</sequence>
<dbReference type="GO" id="GO:0050545">
    <property type="term" value="F:sulfopyruvate decarboxylase activity"/>
    <property type="evidence" value="ECO:0007669"/>
    <property type="project" value="TreeGrafter"/>
</dbReference>
<dbReference type="InterPro" id="IPR005238">
    <property type="entry name" value="ComB-like"/>
</dbReference>
<evidence type="ECO:0000313" key="9">
    <source>
        <dbReference type="EMBL" id="MBB5285386.1"/>
    </source>
</evidence>
<keyword evidence="5 8" id="KW-0378">Hydrolase</keyword>
<evidence type="ECO:0000313" key="10">
    <source>
        <dbReference type="Proteomes" id="UP000557307"/>
    </source>
</evidence>
<name>A0A840TMB8_9BACT</name>
<evidence type="ECO:0000256" key="5">
    <source>
        <dbReference type="ARBA" id="ARBA00022801"/>
    </source>
</evidence>
<dbReference type="InterPro" id="IPR036702">
    <property type="entry name" value="ComB-like_sf"/>
</dbReference>
<reference evidence="9 10" key="1">
    <citation type="submission" date="2020-08" db="EMBL/GenBank/DDBJ databases">
        <title>Genomic Encyclopedia of Type Strains, Phase IV (KMG-IV): sequencing the most valuable type-strain genomes for metagenomic binning, comparative biology and taxonomic classification.</title>
        <authorList>
            <person name="Goeker M."/>
        </authorList>
    </citation>
    <scope>NUCLEOTIDE SEQUENCE [LARGE SCALE GENOMIC DNA]</scope>
    <source>
        <strain evidence="9 10">DSM 105074</strain>
    </source>
</reference>
<dbReference type="AlphaFoldDB" id="A0A840TMB8"/>
<keyword evidence="10" id="KW-1185">Reference proteome</keyword>
<comment type="catalytic activity">
    <reaction evidence="7 8">
        <text>(2R)-O-phospho-3-sulfolactate + H2O = (2R)-3-sulfolactate + phosphate</text>
        <dbReference type="Rhea" id="RHEA:23416"/>
        <dbReference type="ChEBI" id="CHEBI:15377"/>
        <dbReference type="ChEBI" id="CHEBI:15597"/>
        <dbReference type="ChEBI" id="CHEBI:43474"/>
        <dbReference type="ChEBI" id="CHEBI:58738"/>
        <dbReference type="EC" id="3.1.3.71"/>
    </reaction>
</comment>
<proteinExistence type="inferred from homology"/>
<evidence type="ECO:0000256" key="6">
    <source>
        <dbReference type="ARBA" id="ARBA00022842"/>
    </source>
</evidence>
<evidence type="ECO:0000256" key="3">
    <source>
        <dbReference type="ARBA" id="ARBA00012953"/>
    </source>
</evidence>
<dbReference type="HAMAP" id="MF_00490">
    <property type="entry name" value="ComB"/>
    <property type="match status" value="1"/>
</dbReference>
<protein>
    <recommendedName>
        <fullName evidence="4 8">Probable 2-phosphosulfolactate phosphatase</fullName>
        <ecNumber evidence="3 8">3.1.3.71</ecNumber>
    </recommendedName>
</protein>
<evidence type="ECO:0000256" key="4">
    <source>
        <dbReference type="ARBA" id="ARBA00021948"/>
    </source>
</evidence>
<comment type="cofactor">
    <cofactor evidence="1 8">
        <name>Mg(2+)</name>
        <dbReference type="ChEBI" id="CHEBI:18420"/>
    </cofactor>
</comment>
<dbReference type="EMBL" id="JACHGF010000005">
    <property type="protein sequence ID" value="MBB5285386.1"/>
    <property type="molecule type" value="Genomic_DNA"/>
</dbReference>
<evidence type="ECO:0000256" key="7">
    <source>
        <dbReference type="ARBA" id="ARBA00033711"/>
    </source>
</evidence>
<dbReference type="Gene3D" id="3.90.1560.10">
    <property type="entry name" value="ComB-like"/>
    <property type="match status" value="1"/>
</dbReference>
<dbReference type="Proteomes" id="UP000557307">
    <property type="component" value="Unassembled WGS sequence"/>
</dbReference>
<evidence type="ECO:0000256" key="2">
    <source>
        <dbReference type="ARBA" id="ARBA00009997"/>
    </source>
</evidence>
<dbReference type="GO" id="GO:0000287">
    <property type="term" value="F:magnesium ion binding"/>
    <property type="evidence" value="ECO:0007669"/>
    <property type="project" value="UniProtKB-UniRule"/>
</dbReference>
<evidence type="ECO:0000256" key="8">
    <source>
        <dbReference type="HAMAP-Rule" id="MF_00490"/>
    </source>
</evidence>
<comment type="similarity">
    <text evidence="2 8">Belongs to the ComB family.</text>
</comment>
<dbReference type="RefSeq" id="WP_184175473.1">
    <property type="nucleotide sequence ID" value="NZ_JACHGF010000005.1"/>
</dbReference>
<dbReference type="SUPFAM" id="SSF142823">
    <property type="entry name" value="ComB-like"/>
    <property type="match status" value="1"/>
</dbReference>
<dbReference type="EC" id="3.1.3.71" evidence="3 8"/>
<accession>A0A840TMB8</accession>
<organism evidence="9 10">
    <name type="scientific">Rhabdobacter roseus</name>
    <dbReference type="NCBI Taxonomy" id="1655419"/>
    <lineage>
        <taxon>Bacteria</taxon>
        <taxon>Pseudomonadati</taxon>
        <taxon>Bacteroidota</taxon>
        <taxon>Cytophagia</taxon>
        <taxon>Cytophagales</taxon>
        <taxon>Cytophagaceae</taxon>
        <taxon>Rhabdobacter</taxon>
    </lineage>
</organism>
<dbReference type="Pfam" id="PF04029">
    <property type="entry name" value="2-ph_phosp"/>
    <property type="match status" value="1"/>
</dbReference>
<dbReference type="PANTHER" id="PTHR37311:SF1">
    <property type="entry name" value="2-PHOSPHOSULFOLACTATE PHOSPHATASE-RELATED"/>
    <property type="match status" value="1"/>
</dbReference>
<evidence type="ECO:0000256" key="1">
    <source>
        <dbReference type="ARBA" id="ARBA00001946"/>
    </source>
</evidence>
<dbReference type="PANTHER" id="PTHR37311">
    <property type="entry name" value="2-PHOSPHOSULFOLACTATE PHOSPHATASE-RELATED"/>
    <property type="match status" value="1"/>
</dbReference>
<dbReference type="GO" id="GO:0050532">
    <property type="term" value="F:2-phosphosulfolactate phosphatase activity"/>
    <property type="evidence" value="ECO:0007669"/>
    <property type="project" value="UniProtKB-UniRule"/>
</dbReference>